<evidence type="ECO:0000313" key="3">
    <source>
        <dbReference type="Proteomes" id="UP001633002"/>
    </source>
</evidence>
<dbReference type="Gene3D" id="3.60.10.10">
    <property type="entry name" value="Endonuclease/exonuclease/phosphatase"/>
    <property type="match status" value="1"/>
</dbReference>
<evidence type="ECO:0000313" key="2">
    <source>
        <dbReference type="EMBL" id="KAL3693694.1"/>
    </source>
</evidence>
<keyword evidence="3" id="KW-1185">Reference proteome</keyword>
<feature type="compositionally biased region" description="Basic and acidic residues" evidence="1">
    <location>
        <begin position="32"/>
        <end position="49"/>
    </location>
</feature>
<dbReference type="AlphaFoldDB" id="A0ABD3HWH7"/>
<dbReference type="SUPFAM" id="SSF56219">
    <property type="entry name" value="DNase I-like"/>
    <property type="match status" value="1"/>
</dbReference>
<reference evidence="2 3" key="1">
    <citation type="submission" date="2024-09" db="EMBL/GenBank/DDBJ databases">
        <title>Chromosome-scale assembly of Riccia sorocarpa.</title>
        <authorList>
            <person name="Paukszto L."/>
        </authorList>
    </citation>
    <scope>NUCLEOTIDE SEQUENCE [LARGE SCALE GENOMIC DNA]</scope>
    <source>
        <strain evidence="2">LP-2024</strain>
        <tissue evidence="2">Aerial parts of the thallus</tissue>
    </source>
</reference>
<name>A0ABD3HWH7_9MARC</name>
<sequence length="779" mass="87178">MDAREFVSRLESLFLQDEDEESSSEEWSVGEVSDREDNWEVPEEDRVTEIEEAPSSVVDLAPEELFSLLDQADILRPPTVTKKRIREGFDLPEEADLEEWGVLKTHQVSLSWDLSVTDRIVYRTDIYPLEQDEVGINEVLVSKLWTGDRAPAYVDFGKLLASEGGLFRAGMEVGEGGWRARDIELVSDRKEVILVKEEMVDVKSSIGSIQIDLTRLLARVENQLCVEELKQIKDKLLEHGQVLQSLKNDTGSANMDIQPILSGLETHLKSYAEVARESQAALREQDVVRQQEMELKLQSFVVAAREAQTSALMEQDRERAARSERSLNIRIVGLEEPEGEDTKTVVTDLFRNTLKVDVPGVAQAFCVGKNERGPRTVVVKFDRLESCQAVLGSRSLWEDSDIVAMVETWCWRPDDIRLSGFDCLTNVWNAKKGRKGGALGGLEYGTGTLQPGEDVDLSPPWGRTVDSDWDRVSEDAGRNAMAESFLSFLSNCSLTILNGSRKFRDTQACTFVGPAGSSLIDYLLANKEGRTLVQKMTLGPIVPESDHRFLCCEVAGFIPRGARRDPVNYLLTGEDRSVYAERLSKEITVNSTAVDVSSAILRVAKAVSLRRKVGRRAWYDVDCELARQKAIAASPKDRNGAFRKYKHFLRSKKRRFLQEEQKRLLQELRKDPKLFWGRIRAPGTKSELSPEVLMTYVQGLYFFPDSVCMPVTSGPALQFTLDEVTEGVSRLNAGRAADLAGLNVELLNLGDRRYRSATLTAISGWSSLRASGGPNALRS</sequence>
<gene>
    <name evidence="2" type="ORF">R1sor_007345</name>
</gene>
<accession>A0ABD3HWH7</accession>
<feature type="region of interest" description="Disordered" evidence="1">
    <location>
        <begin position="16"/>
        <end position="51"/>
    </location>
</feature>
<dbReference type="Proteomes" id="UP001633002">
    <property type="component" value="Unassembled WGS sequence"/>
</dbReference>
<protein>
    <submittedName>
        <fullName evidence="2">Uncharacterized protein</fullName>
    </submittedName>
</protein>
<organism evidence="2 3">
    <name type="scientific">Riccia sorocarpa</name>
    <dbReference type="NCBI Taxonomy" id="122646"/>
    <lineage>
        <taxon>Eukaryota</taxon>
        <taxon>Viridiplantae</taxon>
        <taxon>Streptophyta</taxon>
        <taxon>Embryophyta</taxon>
        <taxon>Marchantiophyta</taxon>
        <taxon>Marchantiopsida</taxon>
        <taxon>Marchantiidae</taxon>
        <taxon>Marchantiales</taxon>
        <taxon>Ricciaceae</taxon>
        <taxon>Riccia</taxon>
    </lineage>
</organism>
<comment type="caution">
    <text evidence="2">The sequence shown here is derived from an EMBL/GenBank/DDBJ whole genome shotgun (WGS) entry which is preliminary data.</text>
</comment>
<dbReference type="EMBL" id="JBJQOH010000003">
    <property type="protein sequence ID" value="KAL3693694.1"/>
    <property type="molecule type" value="Genomic_DNA"/>
</dbReference>
<evidence type="ECO:0000256" key="1">
    <source>
        <dbReference type="SAM" id="MobiDB-lite"/>
    </source>
</evidence>
<dbReference type="InterPro" id="IPR036691">
    <property type="entry name" value="Endo/exonu/phosph_ase_sf"/>
</dbReference>
<proteinExistence type="predicted"/>